<dbReference type="AlphaFoldDB" id="A0A0N5AUH1"/>
<dbReference type="PANTHER" id="PTHR34149:SF2">
    <property type="entry name" value="PROTEIN CBG11905"/>
    <property type="match status" value="1"/>
</dbReference>
<dbReference type="Pfam" id="PF10853">
    <property type="entry name" value="DUF2650"/>
    <property type="match status" value="1"/>
</dbReference>
<accession>A0A0N5AUH1</accession>
<organism evidence="2 3">
    <name type="scientific">Syphacia muris</name>
    <dbReference type="NCBI Taxonomy" id="451379"/>
    <lineage>
        <taxon>Eukaryota</taxon>
        <taxon>Metazoa</taxon>
        <taxon>Ecdysozoa</taxon>
        <taxon>Nematoda</taxon>
        <taxon>Chromadorea</taxon>
        <taxon>Rhabditida</taxon>
        <taxon>Spirurina</taxon>
        <taxon>Oxyuridomorpha</taxon>
        <taxon>Oxyuroidea</taxon>
        <taxon>Oxyuridae</taxon>
        <taxon>Syphacia</taxon>
    </lineage>
</organism>
<name>A0A0N5AUH1_9BILA</name>
<sequence>LFIGPQSNFIWYYTCCGSLFADCCFRLQTWVIVTLAVIGILALGAIVISLIRCIFCCD</sequence>
<protein>
    <submittedName>
        <fullName evidence="3">Caveolin</fullName>
    </submittedName>
</protein>
<dbReference type="WBParaSite" id="SMUV_0000850701-mRNA-1">
    <property type="protein sequence ID" value="SMUV_0000850701-mRNA-1"/>
    <property type="gene ID" value="SMUV_0000850701"/>
</dbReference>
<evidence type="ECO:0000313" key="2">
    <source>
        <dbReference type="Proteomes" id="UP000046393"/>
    </source>
</evidence>
<dbReference type="InterPro" id="IPR022559">
    <property type="entry name" value="SUP-1-like"/>
</dbReference>
<dbReference type="PANTHER" id="PTHR34149">
    <property type="entry name" value="PROTEIN CBG11905-RELATED"/>
    <property type="match status" value="1"/>
</dbReference>
<feature type="transmembrane region" description="Helical" evidence="1">
    <location>
        <begin position="30"/>
        <end position="55"/>
    </location>
</feature>
<reference evidence="3" key="1">
    <citation type="submission" date="2017-02" db="UniProtKB">
        <authorList>
            <consortium name="WormBaseParasite"/>
        </authorList>
    </citation>
    <scope>IDENTIFICATION</scope>
</reference>
<evidence type="ECO:0000256" key="1">
    <source>
        <dbReference type="SAM" id="Phobius"/>
    </source>
</evidence>
<keyword evidence="1" id="KW-0812">Transmembrane</keyword>
<keyword evidence="1" id="KW-1133">Transmembrane helix</keyword>
<evidence type="ECO:0000313" key="3">
    <source>
        <dbReference type="WBParaSite" id="SMUV_0000850701-mRNA-1"/>
    </source>
</evidence>
<proteinExistence type="predicted"/>
<keyword evidence="2" id="KW-1185">Reference proteome</keyword>
<keyword evidence="1" id="KW-0472">Membrane</keyword>
<dbReference type="Proteomes" id="UP000046393">
    <property type="component" value="Unplaced"/>
</dbReference>